<evidence type="ECO:0000313" key="1">
    <source>
        <dbReference type="EMBL" id="ETO58781.1"/>
    </source>
</evidence>
<evidence type="ECO:0000313" key="2">
    <source>
        <dbReference type="Proteomes" id="UP000028582"/>
    </source>
</evidence>
<reference evidence="1 2" key="1">
    <citation type="submission" date="2013-11" db="EMBL/GenBank/DDBJ databases">
        <title>The Genome Sequence of Phytophthora parasitica P1976.</title>
        <authorList>
            <consortium name="The Broad Institute Genomics Platform"/>
            <person name="Russ C."/>
            <person name="Tyler B."/>
            <person name="Panabieres F."/>
            <person name="Shan W."/>
            <person name="Tripathy S."/>
            <person name="Grunwald N."/>
            <person name="Machado M."/>
            <person name="Johnson C.S."/>
            <person name="Walker B."/>
            <person name="Young S."/>
            <person name="Zeng Q."/>
            <person name="Gargeya S."/>
            <person name="Fitzgerald M."/>
            <person name="Haas B."/>
            <person name="Abouelleil A."/>
            <person name="Allen A.W."/>
            <person name="Alvarado L."/>
            <person name="Arachchi H.M."/>
            <person name="Berlin A.M."/>
            <person name="Chapman S.B."/>
            <person name="Gainer-Dewar J."/>
            <person name="Goldberg J."/>
            <person name="Griggs A."/>
            <person name="Gujja S."/>
            <person name="Hansen M."/>
            <person name="Howarth C."/>
            <person name="Imamovic A."/>
            <person name="Ireland A."/>
            <person name="Larimer J."/>
            <person name="McCowan C."/>
            <person name="Murphy C."/>
            <person name="Pearson M."/>
            <person name="Poon T.W."/>
            <person name="Priest M."/>
            <person name="Roberts A."/>
            <person name="Saif S."/>
            <person name="Shea T."/>
            <person name="Sisk P."/>
            <person name="Sykes S."/>
            <person name="Wortman J."/>
            <person name="Nusbaum C."/>
            <person name="Birren B."/>
        </authorList>
    </citation>
    <scope>NUCLEOTIDE SEQUENCE [LARGE SCALE GENOMIC DNA]</scope>
    <source>
        <strain evidence="1 2">P1976</strain>
    </source>
</reference>
<name>A0A080YWM0_PHYNI</name>
<dbReference type="Proteomes" id="UP000028582">
    <property type="component" value="Unassembled WGS sequence"/>
</dbReference>
<dbReference type="AlphaFoldDB" id="A0A080YWM0"/>
<proteinExistence type="predicted"/>
<gene>
    <name evidence="1" type="ORF">F444_22835</name>
</gene>
<dbReference type="EMBL" id="ANJA01004782">
    <property type="protein sequence ID" value="ETO58781.1"/>
    <property type="molecule type" value="Genomic_DNA"/>
</dbReference>
<accession>A0A080YWM0</accession>
<sequence length="53" mass="5956">MSEQLFITLVNCIMRGLNRNGKQIIMYVTKTRAVDVEGPGRLYGQPTVDLCLV</sequence>
<comment type="caution">
    <text evidence="1">The sequence shown here is derived from an EMBL/GenBank/DDBJ whole genome shotgun (WGS) entry which is preliminary data.</text>
</comment>
<protein>
    <submittedName>
        <fullName evidence="1">Uncharacterized protein</fullName>
    </submittedName>
</protein>
<organism evidence="1 2">
    <name type="scientific">Phytophthora nicotianae P1976</name>
    <dbReference type="NCBI Taxonomy" id="1317066"/>
    <lineage>
        <taxon>Eukaryota</taxon>
        <taxon>Sar</taxon>
        <taxon>Stramenopiles</taxon>
        <taxon>Oomycota</taxon>
        <taxon>Peronosporomycetes</taxon>
        <taxon>Peronosporales</taxon>
        <taxon>Peronosporaceae</taxon>
        <taxon>Phytophthora</taxon>
    </lineage>
</organism>